<dbReference type="KEGG" id="sals:SLNWT_0824"/>
<accession>A0A0B5EPK3</accession>
<name>A0A0B5EPK3_STRA4</name>
<evidence type="ECO:0000313" key="1">
    <source>
        <dbReference type="EMBL" id="AJE81200.1"/>
    </source>
</evidence>
<dbReference type="InterPro" id="IPR046198">
    <property type="entry name" value="DUF6230"/>
</dbReference>
<keyword evidence="2" id="KW-1185">Reference proteome</keyword>
<proteinExistence type="predicted"/>
<protein>
    <submittedName>
        <fullName evidence="1">Cholesterol esterase</fullName>
    </submittedName>
</protein>
<dbReference type="EMBL" id="CP010519">
    <property type="protein sequence ID" value="AJE81200.1"/>
    <property type="molecule type" value="Genomic_DNA"/>
</dbReference>
<reference evidence="1 2" key="1">
    <citation type="submission" date="2015-01" db="EMBL/GenBank/DDBJ databases">
        <title>Enhanced salinomycin production by adjusting the supply of polyketide extender units in Streptomyce albus DSM 41398.</title>
        <authorList>
            <person name="Lu C."/>
        </authorList>
    </citation>
    <scope>NUCLEOTIDE SEQUENCE [LARGE SCALE GENOMIC DNA]</scope>
    <source>
        <strain evidence="2">ATCC 21838 / DSM 41398 / FERM P-419 / JCM 4703 / NBRC 107858</strain>
    </source>
</reference>
<sequence length="209" mass="21572">MRDESSGGPTPRRPQGRTSWRRTAALAIPGFLAVGALAVMMSEGALAANFAVSGTNFQVSSGKLTSDGLASYVDVDRSVDGSGHPVSLLALNDVKLSDICQSTRVKTPIGTVVFRLRAGGKAGEVTADKLVIDADDLSGDSRFRSAQIGRDASTLDAVPGVKGKRGSFGLQVEGVEVSGVRSRAWSAVGGNFKLNGMKINVGLGGKGCY</sequence>
<dbReference type="Pfam" id="PF19741">
    <property type="entry name" value="DUF6230"/>
    <property type="match status" value="1"/>
</dbReference>
<organism evidence="1 2">
    <name type="scientific">Streptomyces albus (strain ATCC 21838 / DSM 41398 / FERM P-419 / JCM 4703 / NBRC 107858)</name>
    <dbReference type="NCBI Taxonomy" id="1081613"/>
    <lineage>
        <taxon>Bacteria</taxon>
        <taxon>Bacillati</taxon>
        <taxon>Actinomycetota</taxon>
        <taxon>Actinomycetes</taxon>
        <taxon>Kitasatosporales</taxon>
        <taxon>Streptomycetaceae</taxon>
        <taxon>Streptomyces</taxon>
    </lineage>
</organism>
<gene>
    <name evidence="1" type="ORF">SLNWT_0824</name>
</gene>
<dbReference type="AlphaFoldDB" id="A0A0B5EPK3"/>
<dbReference type="Proteomes" id="UP000031523">
    <property type="component" value="Chromosome"/>
</dbReference>
<evidence type="ECO:0000313" key="2">
    <source>
        <dbReference type="Proteomes" id="UP000031523"/>
    </source>
</evidence>